<dbReference type="InterPro" id="IPR025441">
    <property type="entry name" value="DUF4181"/>
</dbReference>
<name>A0A6M0Q5A9_9BACI</name>
<keyword evidence="1" id="KW-0812">Transmembrane</keyword>
<keyword evidence="3" id="KW-1185">Reference proteome</keyword>
<dbReference type="Pfam" id="PF13789">
    <property type="entry name" value="DUF4181"/>
    <property type="match status" value="1"/>
</dbReference>
<keyword evidence="1" id="KW-1133">Transmembrane helix</keyword>
<evidence type="ECO:0000313" key="3">
    <source>
        <dbReference type="Proteomes" id="UP000481043"/>
    </source>
</evidence>
<organism evidence="2 3">
    <name type="scientific">Bacillus mesophilus</name>
    <dbReference type="NCBI Taxonomy" id="1808955"/>
    <lineage>
        <taxon>Bacteria</taxon>
        <taxon>Bacillati</taxon>
        <taxon>Bacillota</taxon>
        <taxon>Bacilli</taxon>
        <taxon>Bacillales</taxon>
        <taxon>Bacillaceae</taxon>
        <taxon>Bacillus</taxon>
    </lineage>
</organism>
<evidence type="ECO:0000256" key="1">
    <source>
        <dbReference type="SAM" id="Phobius"/>
    </source>
</evidence>
<protein>
    <submittedName>
        <fullName evidence="2">DUF4181 domain-containing protein</fullName>
    </submittedName>
</protein>
<proteinExistence type="predicted"/>
<dbReference type="Proteomes" id="UP000481043">
    <property type="component" value="Unassembled WGS sequence"/>
</dbReference>
<dbReference type="EMBL" id="JAAIWM010000002">
    <property type="protein sequence ID" value="NEY71472.1"/>
    <property type="molecule type" value="Genomic_DNA"/>
</dbReference>
<dbReference type="AlphaFoldDB" id="A0A6M0Q5A9"/>
<reference evidence="2 3" key="1">
    <citation type="submission" date="2020-02" db="EMBL/GenBank/DDBJ databases">
        <title>Bacillus aquiflavi sp. nov., isolated from yellow water of strong flavor Chinese baijiu in Yibin region of China.</title>
        <authorList>
            <person name="Xie J."/>
        </authorList>
    </citation>
    <scope>NUCLEOTIDE SEQUENCE [LARGE SCALE GENOMIC DNA]</scope>
    <source>
        <strain evidence="2 3">SA4</strain>
    </source>
</reference>
<feature type="transmembrane region" description="Helical" evidence="1">
    <location>
        <begin position="76"/>
        <end position="93"/>
    </location>
</feature>
<accession>A0A6M0Q5A9</accession>
<keyword evidence="1" id="KW-0472">Membrane</keyword>
<feature type="transmembrane region" description="Helical" evidence="1">
    <location>
        <begin position="12"/>
        <end position="33"/>
    </location>
</feature>
<dbReference type="RefSeq" id="WP_163178923.1">
    <property type="nucleotide sequence ID" value="NZ_JAAIWM010000002.1"/>
</dbReference>
<feature type="transmembrane region" description="Helical" evidence="1">
    <location>
        <begin position="105"/>
        <end position="125"/>
    </location>
</feature>
<sequence length="131" mass="15470">MKRGVLLFSELLFQVIVFSIIFCVISIVIDRWIRRKLGISKGFKYEPYSSSQRSIEYGMLAVFIIVQFVMNFEYAFFSSLVFSILLLLFRIFIERKYAKNDNYHLILSIDLVFFLLYISSISILFPEFALS</sequence>
<evidence type="ECO:0000313" key="2">
    <source>
        <dbReference type="EMBL" id="NEY71472.1"/>
    </source>
</evidence>
<comment type="caution">
    <text evidence="2">The sequence shown here is derived from an EMBL/GenBank/DDBJ whole genome shotgun (WGS) entry which is preliminary data.</text>
</comment>
<gene>
    <name evidence="2" type="ORF">G4D63_06910</name>
</gene>